<dbReference type="Gene3D" id="3.50.50.60">
    <property type="entry name" value="FAD/NAD(P)-binding domain"/>
    <property type="match status" value="1"/>
</dbReference>
<dbReference type="PANTHER" id="PTHR13789:SF309">
    <property type="entry name" value="PUTATIVE (AFU_ORTHOLOGUE AFUA_6G14510)-RELATED"/>
    <property type="match status" value="1"/>
</dbReference>
<dbReference type="PANTHER" id="PTHR13789">
    <property type="entry name" value="MONOOXYGENASE"/>
    <property type="match status" value="1"/>
</dbReference>
<feature type="domain" description="FAD-binding" evidence="6">
    <location>
        <begin position="154"/>
        <end position="363"/>
    </location>
</feature>
<keyword evidence="2" id="KW-0285">Flavoprotein</keyword>
<gene>
    <name evidence="7" type="ORF">P154DRAFT_503361</name>
</gene>
<evidence type="ECO:0000313" key="8">
    <source>
        <dbReference type="Proteomes" id="UP000799779"/>
    </source>
</evidence>
<keyword evidence="4" id="KW-0560">Oxidoreductase</keyword>
<dbReference type="InterPro" id="IPR050493">
    <property type="entry name" value="FAD-dep_Monooxygenase_BioMet"/>
</dbReference>
<dbReference type="Pfam" id="PF01494">
    <property type="entry name" value="FAD_binding_3"/>
    <property type="match status" value="1"/>
</dbReference>
<evidence type="ECO:0000313" key="7">
    <source>
        <dbReference type="EMBL" id="KAF1993507.1"/>
    </source>
</evidence>
<dbReference type="InterPro" id="IPR002938">
    <property type="entry name" value="FAD-bd"/>
</dbReference>
<evidence type="ECO:0000256" key="2">
    <source>
        <dbReference type="ARBA" id="ARBA00022630"/>
    </source>
</evidence>
<evidence type="ECO:0000256" key="1">
    <source>
        <dbReference type="ARBA" id="ARBA00007992"/>
    </source>
</evidence>
<evidence type="ECO:0000256" key="4">
    <source>
        <dbReference type="ARBA" id="ARBA00023002"/>
    </source>
</evidence>
<protein>
    <submittedName>
        <fullName evidence="7">FAD/NAD(P)-binding domain-containing protein</fullName>
    </submittedName>
</protein>
<evidence type="ECO:0000256" key="5">
    <source>
        <dbReference type="ARBA" id="ARBA00023033"/>
    </source>
</evidence>
<dbReference type="OrthoDB" id="16820at2759"/>
<keyword evidence="8" id="KW-1185">Reference proteome</keyword>
<organism evidence="7 8">
    <name type="scientific">Amniculicola lignicola CBS 123094</name>
    <dbReference type="NCBI Taxonomy" id="1392246"/>
    <lineage>
        <taxon>Eukaryota</taxon>
        <taxon>Fungi</taxon>
        <taxon>Dikarya</taxon>
        <taxon>Ascomycota</taxon>
        <taxon>Pezizomycotina</taxon>
        <taxon>Dothideomycetes</taxon>
        <taxon>Pleosporomycetidae</taxon>
        <taxon>Pleosporales</taxon>
        <taxon>Amniculicolaceae</taxon>
        <taxon>Amniculicola</taxon>
    </lineage>
</organism>
<comment type="similarity">
    <text evidence="1">Belongs to the paxM FAD-dependent monooxygenase family.</text>
</comment>
<dbReference type="PRINTS" id="PR00420">
    <property type="entry name" value="RNGMNOXGNASE"/>
</dbReference>
<dbReference type="GO" id="GO:0071949">
    <property type="term" value="F:FAD binding"/>
    <property type="evidence" value="ECO:0007669"/>
    <property type="project" value="InterPro"/>
</dbReference>
<keyword evidence="5" id="KW-0503">Monooxygenase</keyword>
<dbReference type="EMBL" id="ML977700">
    <property type="protein sequence ID" value="KAF1993507.1"/>
    <property type="molecule type" value="Genomic_DNA"/>
</dbReference>
<proteinExistence type="inferred from homology"/>
<dbReference type="SUPFAM" id="SSF51905">
    <property type="entry name" value="FAD/NAD(P)-binding domain"/>
    <property type="match status" value="1"/>
</dbReference>
<accession>A0A6A5VX95</accession>
<reference evidence="7" key="1">
    <citation type="journal article" date="2020" name="Stud. Mycol.">
        <title>101 Dothideomycetes genomes: a test case for predicting lifestyles and emergence of pathogens.</title>
        <authorList>
            <person name="Haridas S."/>
            <person name="Albert R."/>
            <person name="Binder M."/>
            <person name="Bloem J."/>
            <person name="Labutti K."/>
            <person name="Salamov A."/>
            <person name="Andreopoulos B."/>
            <person name="Baker S."/>
            <person name="Barry K."/>
            <person name="Bills G."/>
            <person name="Bluhm B."/>
            <person name="Cannon C."/>
            <person name="Castanera R."/>
            <person name="Culley D."/>
            <person name="Daum C."/>
            <person name="Ezra D."/>
            <person name="Gonzalez J."/>
            <person name="Henrissat B."/>
            <person name="Kuo A."/>
            <person name="Liang C."/>
            <person name="Lipzen A."/>
            <person name="Lutzoni F."/>
            <person name="Magnuson J."/>
            <person name="Mondo S."/>
            <person name="Nolan M."/>
            <person name="Ohm R."/>
            <person name="Pangilinan J."/>
            <person name="Park H.-J."/>
            <person name="Ramirez L."/>
            <person name="Alfaro M."/>
            <person name="Sun H."/>
            <person name="Tritt A."/>
            <person name="Yoshinaga Y."/>
            <person name="Zwiers L.-H."/>
            <person name="Turgeon B."/>
            <person name="Goodwin S."/>
            <person name="Spatafora J."/>
            <person name="Crous P."/>
            <person name="Grigoriev I."/>
        </authorList>
    </citation>
    <scope>NUCLEOTIDE SEQUENCE</scope>
    <source>
        <strain evidence="7">CBS 123094</strain>
    </source>
</reference>
<dbReference type="GO" id="GO:0004497">
    <property type="term" value="F:monooxygenase activity"/>
    <property type="evidence" value="ECO:0007669"/>
    <property type="project" value="UniProtKB-KW"/>
</dbReference>
<sequence>MKIIIIGAGISGLSTYLHLRKHLPSHHTITIYESHQPSALPSLSTPSPPTPLTVDTLSSSTALVGGGLGISPNGMRILRDLDPALHDTVCAQGFPAEHFVFKGANGWTLGMQKTSDRNVRGEGEKEEVCISSSRHGLWERLRDTVGEGVVVYKKVMSIERDVGRDVVLVRLLDREGNEEVDEADLVIGADGVKSVVRIALFGDDEKFKPKYTGQSGVGGFLNDSIPDFVAKNKAMVFTFGGNGFFGYSSAAPVTSQCVMWWSTFETPTLQTSKNIDPVAIKAEMLERHKHWKDPILHDIVQKAEVQSIYPTWVLDELPHWGEKGIVLVGDAAHAMDPTTGQGASQALEDSKTLALLLAKTLAEVTEEHDAQKEGEAVSVSIKLFHQIRSPRISRIVDRGKKIAGSKANVGVVAEYMMYIFLWLMMKYPSIGKFLSAPDDAEFGG</sequence>
<dbReference type="InterPro" id="IPR036188">
    <property type="entry name" value="FAD/NAD-bd_sf"/>
</dbReference>
<evidence type="ECO:0000256" key="3">
    <source>
        <dbReference type="ARBA" id="ARBA00022827"/>
    </source>
</evidence>
<evidence type="ECO:0000259" key="6">
    <source>
        <dbReference type="Pfam" id="PF01494"/>
    </source>
</evidence>
<dbReference type="Proteomes" id="UP000799779">
    <property type="component" value="Unassembled WGS sequence"/>
</dbReference>
<keyword evidence="3" id="KW-0274">FAD</keyword>
<dbReference type="AlphaFoldDB" id="A0A6A5VX95"/>
<name>A0A6A5VX95_9PLEO</name>